<proteinExistence type="predicted"/>
<evidence type="ECO:0000259" key="1">
    <source>
        <dbReference type="PROSITE" id="PS50994"/>
    </source>
</evidence>
<keyword evidence="3" id="KW-1185">Reference proteome</keyword>
<dbReference type="EMBL" id="CAJPWZ010001742">
    <property type="protein sequence ID" value="CAG2222282.1"/>
    <property type="molecule type" value="Genomic_DNA"/>
</dbReference>
<dbReference type="GO" id="GO:0003676">
    <property type="term" value="F:nucleic acid binding"/>
    <property type="evidence" value="ECO:0007669"/>
    <property type="project" value="InterPro"/>
</dbReference>
<sequence>MELGKRTGKKAFIESKQLLKSANSTRTFRSEKEINLSIRSSNDYVDGLSRLPQTNIEKTPTPGDTILLIEHLATTPVDAKQIQKWTRKDTILSMVLRYILNGWPSKCPSEEIRPYYSRKNELCSQDGCILWGGRVIIPQPGREAMLNELHQGHPGITRMKSLARSYIWWPGMDNDLELTVVNCYSCQENRKLPTEAPLHPWEYPSHPWSRIHIDFAGPFMNKSFLIMVDAYSKWIDIHVMNSTTSEATIAKLQQTFATHGLCDLIISDNGAAFTSKEFADYVKSNGIEHRTSAPWHPASNGCAERAVQSFKEGMKKIKEGTIQEKVEPFSFQLPYHTTNNDRIGTIRIANEKETQVTSRFSFSKYREASSGETTKTKTLSR</sequence>
<accession>A0A8S3SN65</accession>
<dbReference type="Gene3D" id="3.30.420.10">
    <property type="entry name" value="Ribonuclease H-like superfamily/Ribonuclease H"/>
    <property type="match status" value="1"/>
</dbReference>
<evidence type="ECO:0000313" key="3">
    <source>
        <dbReference type="Proteomes" id="UP000683360"/>
    </source>
</evidence>
<comment type="caution">
    <text evidence="2">The sequence shown here is derived from an EMBL/GenBank/DDBJ whole genome shotgun (WGS) entry which is preliminary data.</text>
</comment>
<gene>
    <name evidence="2" type="ORF">MEDL_35692</name>
</gene>
<dbReference type="InterPro" id="IPR001584">
    <property type="entry name" value="Integrase_cat-core"/>
</dbReference>
<dbReference type="InterPro" id="IPR036397">
    <property type="entry name" value="RNaseH_sf"/>
</dbReference>
<dbReference type="InterPro" id="IPR012337">
    <property type="entry name" value="RNaseH-like_sf"/>
</dbReference>
<dbReference type="FunFam" id="1.10.340.70:FF:000003">
    <property type="entry name" value="Protein CBG25708"/>
    <property type="match status" value="1"/>
</dbReference>
<dbReference type="Pfam" id="PF17921">
    <property type="entry name" value="Integrase_H2C2"/>
    <property type="match status" value="1"/>
</dbReference>
<feature type="domain" description="Integrase catalytic" evidence="1">
    <location>
        <begin position="203"/>
        <end position="361"/>
    </location>
</feature>
<name>A0A8S3SN65_MYTED</name>
<organism evidence="2 3">
    <name type="scientific">Mytilus edulis</name>
    <name type="common">Blue mussel</name>
    <dbReference type="NCBI Taxonomy" id="6550"/>
    <lineage>
        <taxon>Eukaryota</taxon>
        <taxon>Metazoa</taxon>
        <taxon>Spiralia</taxon>
        <taxon>Lophotrochozoa</taxon>
        <taxon>Mollusca</taxon>
        <taxon>Bivalvia</taxon>
        <taxon>Autobranchia</taxon>
        <taxon>Pteriomorphia</taxon>
        <taxon>Mytilida</taxon>
        <taxon>Mytiloidea</taxon>
        <taxon>Mytilidae</taxon>
        <taxon>Mytilinae</taxon>
        <taxon>Mytilus</taxon>
    </lineage>
</organism>
<dbReference type="Pfam" id="PF00665">
    <property type="entry name" value="rve"/>
    <property type="match status" value="1"/>
</dbReference>
<dbReference type="PROSITE" id="PS50994">
    <property type="entry name" value="INTEGRASE"/>
    <property type="match status" value="1"/>
</dbReference>
<dbReference type="SUPFAM" id="SSF53098">
    <property type="entry name" value="Ribonuclease H-like"/>
    <property type="match status" value="1"/>
</dbReference>
<dbReference type="PANTHER" id="PTHR37984">
    <property type="entry name" value="PROTEIN CBG26694"/>
    <property type="match status" value="1"/>
</dbReference>
<dbReference type="OrthoDB" id="7758825at2759"/>
<dbReference type="GO" id="GO:0015074">
    <property type="term" value="P:DNA integration"/>
    <property type="evidence" value="ECO:0007669"/>
    <property type="project" value="InterPro"/>
</dbReference>
<protein>
    <submittedName>
        <fullName evidence="2">Uncharacterized protein K02A2.6</fullName>
    </submittedName>
</protein>
<reference evidence="2" key="1">
    <citation type="submission" date="2021-03" db="EMBL/GenBank/DDBJ databases">
        <authorList>
            <person name="Bekaert M."/>
        </authorList>
    </citation>
    <scope>NUCLEOTIDE SEQUENCE</scope>
</reference>
<evidence type="ECO:0000313" key="2">
    <source>
        <dbReference type="EMBL" id="CAG2222282.1"/>
    </source>
</evidence>
<dbReference type="InterPro" id="IPR041588">
    <property type="entry name" value="Integrase_H2C2"/>
</dbReference>
<dbReference type="AlphaFoldDB" id="A0A8S3SN65"/>
<dbReference type="Proteomes" id="UP000683360">
    <property type="component" value="Unassembled WGS sequence"/>
</dbReference>
<dbReference type="Gene3D" id="1.10.340.70">
    <property type="match status" value="1"/>
</dbReference>
<dbReference type="InterPro" id="IPR050951">
    <property type="entry name" value="Retrovirus_Pol_polyprotein"/>
</dbReference>
<dbReference type="PANTHER" id="PTHR37984:SF13">
    <property type="entry name" value="RIBONUCLEASE H"/>
    <property type="match status" value="1"/>
</dbReference>